<dbReference type="PROSITE" id="PS50977">
    <property type="entry name" value="HTH_TETR_2"/>
    <property type="match status" value="1"/>
</dbReference>
<dbReference type="InterPro" id="IPR023772">
    <property type="entry name" value="DNA-bd_HTH_TetR-type_CS"/>
</dbReference>
<dbReference type="PANTHER" id="PTHR30055:SF238">
    <property type="entry name" value="MYCOFACTOCIN BIOSYNTHESIS TRANSCRIPTIONAL REGULATOR MFTR-RELATED"/>
    <property type="match status" value="1"/>
</dbReference>
<keyword evidence="2 4" id="KW-0238">DNA-binding</keyword>
<evidence type="ECO:0000256" key="1">
    <source>
        <dbReference type="ARBA" id="ARBA00023015"/>
    </source>
</evidence>
<dbReference type="InterPro" id="IPR036271">
    <property type="entry name" value="Tet_transcr_reg_TetR-rel_C_sf"/>
</dbReference>
<dbReference type="SUPFAM" id="SSF48498">
    <property type="entry name" value="Tetracyclin repressor-like, C-terminal domain"/>
    <property type="match status" value="1"/>
</dbReference>
<dbReference type="SUPFAM" id="SSF46689">
    <property type="entry name" value="Homeodomain-like"/>
    <property type="match status" value="1"/>
</dbReference>
<keyword evidence="3" id="KW-0804">Transcription</keyword>
<dbReference type="InterPro" id="IPR001647">
    <property type="entry name" value="HTH_TetR"/>
</dbReference>
<evidence type="ECO:0000313" key="7">
    <source>
        <dbReference type="EMBL" id="GLS22883.1"/>
    </source>
</evidence>
<protein>
    <recommendedName>
        <fullName evidence="6">HTH tetR-type domain-containing protein</fullName>
    </recommendedName>
</protein>
<evidence type="ECO:0000256" key="4">
    <source>
        <dbReference type="PROSITE-ProRule" id="PRU00335"/>
    </source>
</evidence>
<dbReference type="EMBL" id="BSPC01000066">
    <property type="protein sequence ID" value="GLS22883.1"/>
    <property type="molecule type" value="Genomic_DNA"/>
</dbReference>
<dbReference type="Proteomes" id="UP001156882">
    <property type="component" value="Unassembled WGS sequence"/>
</dbReference>
<dbReference type="Pfam" id="PF00440">
    <property type="entry name" value="TetR_N"/>
    <property type="match status" value="1"/>
</dbReference>
<evidence type="ECO:0000259" key="6">
    <source>
        <dbReference type="PROSITE" id="PS50977"/>
    </source>
</evidence>
<keyword evidence="5" id="KW-1133">Transmembrane helix</keyword>
<dbReference type="Gene3D" id="1.10.357.10">
    <property type="entry name" value="Tetracycline Repressor, domain 2"/>
    <property type="match status" value="1"/>
</dbReference>
<dbReference type="InterPro" id="IPR009057">
    <property type="entry name" value="Homeodomain-like_sf"/>
</dbReference>
<dbReference type="InterPro" id="IPR050109">
    <property type="entry name" value="HTH-type_TetR-like_transc_reg"/>
</dbReference>
<feature type="DNA-binding region" description="H-T-H motif" evidence="4">
    <location>
        <begin position="28"/>
        <end position="47"/>
    </location>
</feature>
<reference evidence="8" key="1">
    <citation type="journal article" date="2019" name="Int. J. Syst. Evol. Microbiol.">
        <title>The Global Catalogue of Microorganisms (GCM) 10K type strain sequencing project: providing services to taxonomists for standard genome sequencing and annotation.</title>
        <authorList>
            <consortium name="The Broad Institute Genomics Platform"/>
            <consortium name="The Broad Institute Genome Sequencing Center for Infectious Disease"/>
            <person name="Wu L."/>
            <person name="Ma J."/>
        </authorList>
    </citation>
    <scope>NUCLEOTIDE SEQUENCE [LARGE SCALE GENOMIC DNA]</scope>
    <source>
        <strain evidence="8">NBRC 101365</strain>
    </source>
</reference>
<comment type="caution">
    <text evidence="7">The sequence shown here is derived from an EMBL/GenBank/DDBJ whole genome shotgun (WGS) entry which is preliminary data.</text>
</comment>
<organism evidence="7 8">
    <name type="scientific">Labrys miyagiensis</name>
    <dbReference type="NCBI Taxonomy" id="346912"/>
    <lineage>
        <taxon>Bacteria</taxon>
        <taxon>Pseudomonadati</taxon>
        <taxon>Pseudomonadota</taxon>
        <taxon>Alphaproteobacteria</taxon>
        <taxon>Hyphomicrobiales</taxon>
        <taxon>Xanthobacteraceae</taxon>
        <taxon>Labrys</taxon>
    </lineage>
</organism>
<evidence type="ECO:0000256" key="3">
    <source>
        <dbReference type="ARBA" id="ARBA00023163"/>
    </source>
</evidence>
<gene>
    <name evidence="7" type="ORF">GCM10007874_59030</name>
</gene>
<feature type="transmembrane region" description="Helical" evidence="5">
    <location>
        <begin position="147"/>
        <end position="165"/>
    </location>
</feature>
<keyword evidence="5" id="KW-0472">Membrane</keyword>
<feature type="domain" description="HTH tetR-type" evidence="6">
    <location>
        <begin position="5"/>
        <end position="65"/>
    </location>
</feature>
<keyword evidence="5" id="KW-0812">Transmembrane</keyword>
<evidence type="ECO:0000256" key="5">
    <source>
        <dbReference type="SAM" id="Phobius"/>
    </source>
</evidence>
<sequence>MRDGSKTRAKIESEALRLFAEKGVAGTSVRDIAAAVGVAEAALYRHFPSKDALSRSLFLEGYARLAADVVAVGETQQPIETKIGQVVDLFCRLFDDNRSLFSFLLLAQHAHLADVPEGREGNVVEAVKNIFTRAIEHGDIRKEDPDLLAALALGIVAQPAIFTIYGRLSGPLIARAPDLTRAIWAAVR</sequence>
<keyword evidence="1" id="KW-0805">Transcription regulation</keyword>
<name>A0ABQ6CSW5_9HYPH</name>
<dbReference type="PROSITE" id="PS01081">
    <property type="entry name" value="HTH_TETR_1"/>
    <property type="match status" value="1"/>
</dbReference>
<accession>A0ABQ6CSW5</accession>
<evidence type="ECO:0000313" key="8">
    <source>
        <dbReference type="Proteomes" id="UP001156882"/>
    </source>
</evidence>
<keyword evidence="8" id="KW-1185">Reference proteome</keyword>
<evidence type="ECO:0000256" key="2">
    <source>
        <dbReference type="ARBA" id="ARBA00023125"/>
    </source>
</evidence>
<dbReference type="RefSeq" id="WP_284315832.1">
    <property type="nucleotide sequence ID" value="NZ_BSPC01000066.1"/>
</dbReference>
<proteinExistence type="predicted"/>
<dbReference type="PANTHER" id="PTHR30055">
    <property type="entry name" value="HTH-TYPE TRANSCRIPTIONAL REGULATOR RUTR"/>
    <property type="match status" value="1"/>
</dbReference>
<dbReference type="PRINTS" id="PR00455">
    <property type="entry name" value="HTHTETR"/>
</dbReference>